<dbReference type="Gene3D" id="3.40.50.12780">
    <property type="entry name" value="N-terminal domain of ligase-like"/>
    <property type="match status" value="1"/>
</dbReference>
<keyword evidence="4" id="KW-1185">Reference proteome</keyword>
<dbReference type="InterPro" id="IPR000873">
    <property type="entry name" value="AMP-dep_synth/lig_dom"/>
</dbReference>
<sequence length="506" mass="55253">MTELCTDGISYWARQAPDRLAIVFDGTDRVTYAELDAWTDAAAHWHLSQGLQPDERIGIIGGNSLEWVVSAIGALKLGGVVVPLNNRFTPDELQYLVEDSEPRYVLADDAHAEPMAAALAGGPGAQGVKQFALSEFSVLRGQNPGPVARPTAGPDDIAQIVYTSGTSARPKGVIFTHRSTFNLIAEMAFAEPALRPGARMIYLLSMSGAPGLLWHFLHPLTRGMTQFYEKAFDPEKTLRRLADEKIQVFCGVPVLFEQMMARPEFADADLSSLELVTVAAARVQVATLQGWLAKGVLIRQAYGMTELGGLSTINPAERALDHREQIGRGTVFNRHRVVRPDGTDCDPGEPGEIIVAGPGVTPGYWRKEDAYAEAMKDGWFHSGDVGVRDEDGYIQIVDRLKDMIISGGYNIAPSEIEAVIADVPGVREVCVISADDPKFGEAPVAIVHGDESLTAEAVLLRCKEKLAGYKQPREVVLTPAPLERMASGKIPRRKIRDNYLEQQKER</sequence>
<reference evidence="4" key="1">
    <citation type="journal article" date="2019" name="Int. J. Syst. Evol. Microbiol.">
        <title>The Global Catalogue of Microorganisms (GCM) 10K type strain sequencing project: providing services to taxonomists for standard genome sequencing and annotation.</title>
        <authorList>
            <consortium name="The Broad Institute Genomics Platform"/>
            <consortium name="The Broad Institute Genome Sequencing Center for Infectious Disease"/>
            <person name="Wu L."/>
            <person name="Ma J."/>
        </authorList>
    </citation>
    <scope>NUCLEOTIDE SEQUENCE [LARGE SCALE GENOMIC DNA]</scope>
    <source>
        <strain evidence="4">JCM 10671</strain>
    </source>
</reference>
<evidence type="ECO:0000259" key="1">
    <source>
        <dbReference type="Pfam" id="PF00501"/>
    </source>
</evidence>
<dbReference type="PANTHER" id="PTHR43767">
    <property type="entry name" value="LONG-CHAIN-FATTY-ACID--COA LIGASE"/>
    <property type="match status" value="1"/>
</dbReference>
<evidence type="ECO:0000313" key="4">
    <source>
        <dbReference type="Proteomes" id="UP001500957"/>
    </source>
</evidence>
<dbReference type="Gene3D" id="3.30.300.30">
    <property type="match status" value="1"/>
</dbReference>
<dbReference type="InterPro" id="IPR050237">
    <property type="entry name" value="ATP-dep_AMP-bd_enzyme"/>
</dbReference>
<dbReference type="EMBL" id="BAAAHE010000038">
    <property type="protein sequence ID" value="GAA0630447.1"/>
    <property type="molecule type" value="Genomic_DNA"/>
</dbReference>
<dbReference type="PANTHER" id="PTHR43767:SF1">
    <property type="entry name" value="NONRIBOSOMAL PEPTIDE SYNTHASE PES1 (EUROFUNG)-RELATED"/>
    <property type="match status" value="1"/>
</dbReference>
<dbReference type="InterPro" id="IPR045851">
    <property type="entry name" value="AMP-bd_C_sf"/>
</dbReference>
<dbReference type="Proteomes" id="UP001500957">
    <property type="component" value="Unassembled WGS sequence"/>
</dbReference>
<feature type="domain" description="AMP-binding enzyme C-terminal" evidence="2">
    <location>
        <begin position="415"/>
        <end position="489"/>
    </location>
</feature>
<dbReference type="InterPro" id="IPR025110">
    <property type="entry name" value="AMP-bd_C"/>
</dbReference>
<feature type="domain" description="AMP-dependent synthetase/ligase" evidence="1">
    <location>
        <begin position="12"/>
        <end position="365"/>
    </location>
</feature>
<dbReference type="Pfam" id="PF00501">
    <property type="entry name" value="AMP-binding"/>
    <property type="match status" value="1"/>
</dbReference>
<dbReference type="SUPFAM" id="SSF56801">
    <property type="entry name" value="Acetyl-CoA synthetase-like"/>
    <property type="match status" value="1"/>
</dbReference>
<evidence type="ECO:0000313" key="3">
    <source>
        <dbReference type="EMBL" id="GAA0630447.1"/>
    </source>
</evidence>
<dbReference type="GO" id="GO:0016874">
    <property type="term" value="F:ligase activity"/>
    <property type="evidence" value="ECO:0007669"/>
    <property type="project" value="UniProtKB-KW"/>
</dbReference>
<gene>
    <name evidence="3" type="ORF">GCM10009547_37740</name>
</gene>
<proteinExistence type="predicted"/>
<dbReference type="RefSeq" id="WP_344607614.1">
    <property type="nucleotide sequence ID" value="NZ_BAAAHE010000038.1"/>
</dbReference>
<name>A0ABP3SDW3_9ACTN</name>
<keyword evidence="3" id="KW-0436">Ligase</keyword>
<organism evidence="3 4">
    <name type="scientific">Sporichthya brevicatena</name>
    <dbReference type="NCBI Taxonomy" id="171442"/>
    <lineage>
        <taxon>Bacteria</taxon>
        <taxon>Bacillati</taxon>
        <taxon>Actinomycetota</taxon>
        <taxon>Actinomycetes</taxon>
        <taxon>Sporichthyales</taxon>
        <taxon>Sporichthyaceae</taxon>
        <taxon>Sporichthya</taxon>
    </lineage>
</organism>
<comment type="caution">
    <text evidence="3">The sequence shown here is derived from an EMBL/GenBank/DDBJ whole genome shotgun (WGS) entry which is preliminary data.</text>
</comment>
<evidence type="ECO:0000259" key="2">
    <source>
        <dbReference type="Pfam" id="PF13193"/>
    </source>
</evidence>
<accession>A0ABP3SDW3</accession>
<dbReference type="Pfam" id="PF13193">
    <property type="entry name" value="AMP-binding_C"/>
    <property type="match status" value="1"/>
</dbReference>
<protein>
    <submittedName>
        <fullName evidence="3">Long-chain fatty acid--CoA ligase</fullName>
    </submittedName>
</protein>
<dbReference type="InterPro" id="IPR042099">
    <property type="entry name" value="ANL_N_sf"/>
</dbReference>